<gene>
    <name evidence="10" type="ORF">RKE40_05700</name>
</gene>
<reference evidence="10 11" key="1">
    <citation type="submission" date="2023-09" db="EMBL/GenBank/DDBJ databases">
        <title>Whole genome shotgun sequencing (WGS) of Bosea sp. ZW T0_25, isolated from stored onions (Allium cepa).</title>
        <authorList>
            <person name="Stoll D.A."/>
            <person name="Huch M."/>
        </authorList>
    </citation>
    <scope>NUCLEOTIDE SEQUENCE [LARGE SCALE GENOMIC DNA]</scope>
    <source>
        <strain evidence="10 11">ZW T0_25</strain>
    </source>
</reference>
<keyword evidence="3" id="KW-1003">Cell membrane</keyword>
<feature type="domain" description="MgtC/SapB/SrpB/YhiD N-terminal" evidence="9">
    <location>
        <begin position="13"/>
        <end position="136"/>
    </location>
</feature>
<evidence type="ECO:0000256" key="3">
    <source>
        <dbReference type="ARBA" id="ARBA00022475"/>
    </source>
</evidence>
<dbReference type="PRINTS" id="PR01837">
    <property type="entry name" value="MGTCSAPBPROT"/>
</dbReference>
<feature type="transmembrane region" description="Helical" evidence="7">
    <location>
        <begin position="92"/>
        <end position="111"/>
    </location>
</feature>
<dbReference type="PANTHER" id="PTHR33778:SF1">
    <property type="entry name" value="MAGNESIUM TRANSPORTER YHID-RELATED"/>
    <property type="match status" value="1"/>
</dbReference>
<feature type="transmembrane region" description="Helical" evidence="7">
    <location>
        <begin position="34"/>
        <end position="53"/>
    </location>
</feature>
<accession>A0ABU3S3P1</accession>
<keyword evidence="5 7" id="KW-1133">Transmembrane helix</keyword>
<evidence type="ECO:0000256" key="8">
    <source>
        <dbReference type="SAM" id="MobiDB-lite"/>
    </source>
</evidence>
<sequence>MIMIGEMELIGRLLIGTAAGVAVGFERTRKQKSAGIRTFGLVGLGTAAAASIFSDPSQTDAASRVVQGIVTGIGFLGAGTIVLRDRELHPRGLTTAAAIWVTAALGCAAGLGDWPIVVTAVFVALLLLAVDHSIERWAGGDRDLEAEASGATQDREGAPSKAPEP</sequence>
<keyword evidence="6 7" id="KW-0472">Membrane</keyword>
<feature type="transmembrane region" description="Helical" evidence="7">
    <location>
        <begin position="65"/>
        <end position="83"/>
    </location>
</feature>
<proteinExistence type="inferred from homology"/>
<evidence type="ECO:0000256" key="2">
    <source>
        <dbReference type="ARBA" id="ARBA00009298"/>
    </source>
</evidence>
<protein>
    <recommendedName>
        <fullName evidence="7">Protein MgtC</fullName>
    </recommendedName>
</protein>
<comment type="similarity">
    <text evidence="2 7">Belongs to the MgtC/SapB family.</text>
</comment>
<evidence type="ECO:0000313" key="11">
    <source>
        <dbReference type="Proteomes" id="UP001254257"/>
    </source>
</evidence>
<comment type="caution">
    <text evidence="10">The sequence shown here is derived from an EMBL/GenBank/DDBJ whole genome shotgun (WGS) entry which is preliminary data.</text>
</comment>
<keyword evidence="7" id="KW-0997">Cell inner membrane</keyword>
<dbReference type="Proteomes" id="UP001254257">
    <property type="component" value="Unassembled WGS sequence"/>
</dbReference>
<dbReference type="InterPro" id="IPR049177">
    <property type="entry name" value="MgtC_SapB_SrpB_YhiD_N"/>
</dbReference>
<evidence type="ECO:0000256" key="1">
    <source>
        <dbReference type="ARBA" id="ARBA00004651"/>
    </source>
</evidence>
<evidence type="ECO:0000256" key="6">
    <source>
        <dbReference type="ARBA" id="ARBA00023136"/>
    </source>
</evidence>
<evidence type="ECO:0000313" key="10">
    <source>
        <dbReference type="EMBL" id="MDU0339362.1"/>
    </source>
</evidence>
<dbReference type="InterPro" id="IPR003416">
    <property type="entry name" value="MgtC/SapB/SrpB/YhiD_fam"/>
</dbReference>
<name>A0ABU3S3P1_9HYPH</name>
<evidence type="ECO:0000256" key="5">
    <source>
        <dbReference type="ARBA" id="ARBA00022989"/>
    </source>
</evidence>
<evidence type="ECO:0000259" key="9">
    <source>
        <dbReference type="Pfam" id="PF02308"/>
    </source>
</evidence>
<keyword evidence="4 7" id="KW-0812">Transmembrane</keyword>
<comment type="subcellular location">
    <subcellularLocation>
        <location evidence="7">Cell inner membrane</location>
        <topology evidence="7">Multi-pass membrane protein</topology>
    </subcellularLocation>
    <subcellularLocation>
        <location evidence="1">Cell membrane</location>
        <topology evidence="1">Multi-pass membrane protein</topology>
    </subcellularLocation>
</comment>
<evidence type="ECO:0000256" key="4">
    <source>
        <dbReference type="ARBA" id="ARBA00022692"/>
    </source>
</evidence>
<dbReference type="PANTHER" id="PTHR33778">
    <property type="entry name" value="PROTEIN MGTC"/>
    <property type="match status" value="1"/>
</dbReference>
<organism evidence="10 11">
    <name type="scientific">Bosea rubneri</name>
    <dbReference type="NCBI Taxonomy" id="3075434"/>
    <lineage>
        <taxon>Bacteria</taxon>
        <taxon>Pseudomonadati</taxon>
        <taxon>Pseudomonadota</taxon>
        <taxon>Alphaproteobacteria</taxon>
        <taxon>Hyphomicrobiales</taxon>
        <taxon>Boseaceae</taxon>
        <taxon>Bosea</taxon>
    </lineage>
</organism>
<evidence type="ECO:0000256" key="7">
    <source>
        <dbReference type="RuleBase" id="RU365041"/>
    </source>
</evidence>
<dbReference type="RefSeq" id="WP_316017269.1">
    <property type="nucleotide sequence ID" value="NZ_JAWDID010000005.1"/>
</dbReference>
<keyword evidence="11" id="KW-1185">Reference proteome</keyword>
<dbReference type="Pfam" id="PF02308">
    <property type="entry name" value="MgtC"/>
    <property type="match status" value="1"/>
</dbReference>
<dbReference type="EMBL" id="JAWDID010000005">
    <property type="protein sequence ID" value="MDU0339362.1"/>
    <property type="molecule type" value="Genomic_DNA"/>
</dbReference>
<feature type="compositionally biased region" description="Basic and acidic residues" evidence="8">
    <location>
        <begin position="153"/>
        <end position="165"/>
    </location>
</feature>
<feature type="region of interest" description="Disordered" evidence="8">
    <location>
        <begin position="141"/>
        <end position="165"/>
    </location>
</feature>